<keyword evidence="2" id="KW-0732">Signal</keyword>
<evidence type="ECO:0000256" key="2">
    <source>
        <dbReference type="SAM" id="SignalP"/>
    </source>
</evidence>
<dbReference type="RefSeq" id="WP_259965102.1">
    <property type="nucleotide sequence ID" value="NZ_CP081051.1"/>
</dbReference>
<organism evidence="3 4">
    <name type="scientific">Leisingera aquaemixtae</name>
    <dbReference type="NCBI Taxonomy" id="1396826"/>
    <lineage>
        <taxon>Bacteria</taxon>
        <taxon>Pseudomonadati</taxon>
        <taxon>Pseudomonadota</taxon>
        <taxon>Alphaproteobacteria</taxon>
        <taxon>Rhodobacterales</taxon>
        <taxon>Roseobacteraceae</taxon>
        <taxon>Leisingera</taxon>
    </lineage>
</organism>
<proteinExistence type="predicted"/>
<dbReference type="EMBL" id="CP081051">
    <property type="protein sequence ID" value="UWQ42323.1"/>
    <property type="molecule type" value="Genomic_DNA"/>
</dbReference>
<protein>
    <submittedName>
        <fullName evidence="3">Uncharacterized protein</fullName>
    </submittedName>
</protein>
<sequence>MNKFFIGSAVALALTSTSLSAAPVHAQGGIAGFGTANSEQIWLAKGNNGKGNGNGHGSMKRAEKGNGNPGNGNANAGNGHAKPGQGNDHAGKGKPKHAGGPKPKQNGAGAKNAPEGNGAGAKGRRAFTAAEREDAVSRIVSAPAPAGRDMLRVAGAAALALATPQLLASGIPDDELIVYSNCPPGLAKKDPPCVPPGLAKKGVTFDEWASYGHDGYDEIWVKRRDAWLSAESYGDPDPGLLLLQSDQVATLFGLDPAPDGQRYALIDGMPVLLDEEDYTSLLLVNQMAQVAELKAGVPIAPTAALTQEELISLYRLPQPGANESYAVLNGQLVKLNESEYELLQMLRIARAVL</sequence>
<feature type="chain" id="PRO_5046172252" evidence="2">
    <location>
        <begin position="22"/>
        <end position="353"/>
    </location>
</feature>
<name>A0ABY5WLH0_9RHOB</name>
<gene>
    <name evidence="3" type="ORF">K3718_04340</name>
</gene>
<evidence type="ECO:0000256" key="1">
    <source>
        <dbReference type="SAM" id="MobiDB-lite"/>
    </source>
</evidence>
<keyword evidence="4" id="KW-1185">Reference proteome</keyword>
<evidence type="ECO:0000313" key="4">
    <source>
        <dbReference type="Proteomes" id="UP001058514"/>
    </source>
</evidence>
<dbReference type="Proteomes" id="UP001058514">
    <property type="component" value="Chromosome"/>
</dbReference>
<evidence type="ECO:0000313" key="3">
    <source>
        <dbReference type="EMBL" id="UWQ42323.1"/>
    </source>
</evidence>
<accession>A0ABY5WLH0</accession>
<feature type="region of interest" description="Disordered" evidence="1">
    <location>
        <begin position="44"/>
        <end position="129"/>
    </location>
</feature>
<feature type="signal peptide" evidence="2">
    <location>
        <begin position="1"/>
        <end position="21"/>
    </location>
</feature>
<reference evidence="3" key="1">
    <citation type="submission" date="2021-08" db="EMBL/GenBank/DDBJ databases">
        <authorList>
            <person name="Nwanade C."/>
            <person name="Wang M."/>
            <person name="Masoudi A."/>
            <person name="Yu Z."/>
            <person name="Liu J."/>
        </authorList>
    </citation>
    <scope>NUCLEOTIDE SEQUENCE</scope>
    <source>
        <strain evidence="3">S166</strain>
    </source>
</reference>